<accession>A0A8T2YUJ2</accession>
<comment type="caution">
    <text evidence="1">The sequence shown here is derived from an EMBL/GenBank/DDBJ whole genome shotgun (WGS) entry which is preliminary data.</text>
</comment>
<keyword evidence="2" id="KW-1185">Reference proteome</keyword>
<dbReference type="Proteomes" id="UP000807159">
    <property type="component" value="Chromosome 5"/>
</dbReference>
<organism evidence="1 2">
    <name type="scientific">Populus deltoides</name>
    <name type="common">Eastern poplar</name>
    <name type="synonym">Eastern cottonwood</name>
    <dbReference type="NCBI Taxonomy" id="3696"/>
    <lineage>
        <taxon>Eukaryota</taxon>
        <taxon>Viridiplantae</taxon>
        <taxon>Streptophyta</taxon>
        <taxon>Embryophyta</taxon>
        <taxon>Tracheophyta</taxon>
        <taxon>Spermatophyta</taxon>
        <taxon>Magnoliopsida</taxon>
        <taxon>eudicotyledons</taxon>
        <taxon>Gunneridae</taxon>
        <taxon>Pentapetalae</taxon>
        <taxon>rosids</taxon>
        <taxon>fabids</taxon>
        <taxon>Malpighiales</taxon>
        <taxon>Salicaceae</taxon>
        <taxon>Saliceae</taxon>
        <taxon>Populus</taxon>
    </lineage>
</organism>
<sequence>MTYSDVAASQHGAQLTNMVFGDRISSVMECPSRGWLKLAGVGQHAPHCMVGSAGRGGKCFNFYKDGKVGHNETHFVDCARTVLEQDTISKKGKDHQEPH</sequence>
<reference evidence="1" key="1">
    <citation type="journal article" date="2021" name="J. Hered.">
        <title>Genome Assembly of Salicaceae Populus deltoides (Eastern Cottonwood) I-69 Based on Nanopore Sequencing and Hi-C Technologies.</title>
        <authorList>
            <person name="Bai S."/>
            <person name="Wu H."/>
            <person name="Zhang J."/>
            <person name="Pan Z."/>
            <person name="Zhao W."/>
            <person name="Li Z."/>
            <person name="Tong C."/>
        </authorList>
    </citation>
    <scope>NUCLEOTIDE SEQUENCE</scope>
    <source>
        <tissue evidence="1">Leaf</tissue>
    </source>
</reference>
<evidence type="ECO:0000313" key="2">
    <source>
        <dbReference type="Proteomes" id="UP000807159"/>
    </source>
</evidence>
<proteinExistence type="predicted"/>
<gene>
    <name evidence="1" type="ORF">H0E87_010718</name>
</gene>
<protein>
    <submittedName>
        <fullName evidence="1">Uncharacterized protein</fullName>
    </submittedName>
</protein>
<dbReference type="AlphaFoldDB" id="A0A8T2YUJ2"/>
<evidence type="ECO:0000313" key="1">
    <source>
        <dbReference type="EMBL" id="KAH8508681.1"/>
    </source>
</evidence>
<dbReference type="EMBL" id="JACEGQ020000005">
    <property type="protein sequence ID" value="KAH8508681.1"/>
    <property type="molecule type" value="Genomic_DNA"/>
</dbReference>
<name>A0A8T2YUJ2_POPDE</name>